<organism evidence="6 7">
    <name type="scientific">Smittium culicis</name>
    <dbReference type="NCBI Taxonomy" id="133412"/>
    <lineage>
        <taxon>Eukaryota</taxon>
        <taxon>Fungi</taxon>
        <taxon>Fungi incertae sedis</taxon>
        <taxon>Zoopagomycota</taxon>
        <taxon>Kickxellomycotina</taxon>
        <taxon>Harpellomycetes</taxon>
        <taxon>Harpellales</taxon>
        <taxon>Legeriomycetaceae</taxon>
        <taxon>Smittium</taxon>
    </lineage>
</organism>
<evidence type="ECO:0000256" key="2">
    <source>
        <dbReference type="ARBA" id="ARBA00022694"/>
    </source>
</evidence>
<dbReference type="EMBL" id="LSSN01000815">
    <property type="protein sequence ID" value="OMJ22211.1"/>
    <property type="molecule type" value="Genomic_DNA"/>
</dbReference>
<sequence length="358" mass="40538">METLSKFPINSSNLLIFRPLLLHFEKNDLINICSENGIKWVQDSSNSSLVFQRNNIRSTIHTLDSKYRSHPFSLPIILNLYQSIQSHSKNAKSLVDYKLSLVSKINPSNGSHCWDPSQTKSEFFSTSCRSLLLMCISKTLKLISNSQHSPKLSSITKFAAFLENPGNFNSSICHHSVILKKPTRKNNFFEFSKQEPAVSTLLNMKFINIPLHSSFTYNNQFIISFSSLNANSANISPYYYSVFSLASFLNLFHYHYNHLGDKTLSNILTYLPSNYPLPLSNKSALIAYLHSQFTPFLNNNHLATVLPQNNTHLLSLPVIAIHTSTLPSSLAFLHIHSVTDPHLHNFDFSLSVTNIESQ</sequence>
<evidence type="ECO:0000313" key="6">
    <source>
        <dbReference type="EMBL" id="OMJ22211.1"/>
    </source>
</evidence>
<reference evidence="6 7" key="1">
    <citation type="submission" date="2017-01" db="EMBL/GenBank/DDBJ databases">
        <authorList>
            <person name="Mah S.A."/>
            <person name="Swanson W.J."/>
            <person name="Moy G.W."/>
            <person name="Vacquier V.D."/>
        </authorList>
    </citation>
    <scope>NUCLEOTIDE SEQUENCE [LARGE SCALE GENOMIC DNA]</scope>
    <source>
        <strain evidence="6 7">GSMNP</strain>
    </source>
</reference>
<dbReference type="GO" id="GO:0008033">
    <property type="term" value="P:tRNA processing"/>
    <property type="evidence" value="ECO:0007669"/>
    <property type="project" value="UniProtKB-KW"/>
</dbReference>
<accession>A0A1R1Y5F3</accession>
<protein>
    <recommendedName>
        <fullName evidence="5">tRNA(Ile)-lysidine/2-thiocytidine synthase N-terminal domain-containing protein</fullName>
    </recommendedName>
</protein>
<dbReference type="GO" id="GO:0016879">
    <property type="term" value="F:ligase activity, forming carbon-nitrogen bonds"/>
    <property type="evidence" value="ECO:0007669"/>
    <property type="project" value="InterPro"/>
</dbReference>
<evidence type="ECO:0000259" key="5">
    <source>
        <dbReference type="Pfam" id="PF01171"/>
    </source>
</evidence>
<proteinExistence type="predicted"/>
<dbReference type="PANTHER" id="PTHR43033:SF1">
    <property type="entry name" value="TRNA(ILE)-LYSIDINE SYNTHASE-RELATED"/>
    <property type="match status" value="1"/>
</dbReference>
<comment type="caution">
    <text evidence="6">The sequence shown here is derived from an EMBL/GenBank/DDBJ whole genome shotgun (WGS) entry which is preliminary data.</text>
</comment>
<dbReference type="GO" id="GO:0005524">
    <property type="term" value="F:ATP binding"/>
    <property type="evidence" value="ECO:0007669"/>
    <property type="project" value="UniProtKB-KW"/>
</dbReference>
<gene>
    <name evidence="6" type="ORF">AYI70_g3026</name>
</gene>
<dbReference type="AlphaFoldDB" id="A0A1R1Y5F3"/>
<dbReference type="OrthoDB" id="434144at2759"/>
<dbReference type="PANTHER" id="PTHR43033">
    <property type="entry name" value="TRNA(ILE)-LYSIDINE SYNTHASE-RELATED"/>
    <property type="match status" value="1"/>
</dbReference>
<evidence type="ECO:0000256" key="4">
    <source>
        <dbReference type="ARBA" id="ARBA00022840"/>
    </source>
</evidence>
<dbReference type="STRING" id="133412.A0A1R1Y5F3"/>
<keyword evidence="7" id="KW-1185">Reference proteome</keyword>
<evidence type="ECO:0000256" key="1">
    <source>
        <dbReference type="ARBA" id="ARBA00022598"/>
    </source>
</evidence>
<dbReference type="Proteomes" id="UP000187283">
    <property type="component" value="Unassembled WGS sequence"/>
</dbReference>
<name>A0A1R1Y5F3_9FUNG</name>
<keyword evidence="1" id="KW-0436">Ligase</keyword>
<dbReference type="Pfam" id="PF01171">
    <property type="entry name" value="ATP_bind_3"/>
    <property type="match status" value="1"/>
</dbReference>
<dbReference type="SUPFAM" id="SSF52402">
    <property type="entry name" value="Adenine nucleotide alpha hydrolases-like"/>
    <property type="match status" value="1"/>
</dbReference>
<keyword evidence="4" id="KW-0067">ATP-binding</keyword>
<evidence type="ECO:0000313" key="7">
    <source>
        <dbReference type="Proteomes" id="UP000187283"/>
    </source>
</evidence>
<evidence type="ECO:0000256" key="3">
    <source>
        <dbReference type="ARBA" id="ARBA00022741"/>
    </source>
</evidence>
<keyword evidence="2" id="KW-0819">tRNA processing</keyword>
<dbReference type="InterPro" id="IPR011063">
    <property type="entry name" value="TilS/TtcA_N"/>
</dbReference>
<dbReference type="InterPro" id="IPR012094">
    <property type="entry name" value="tRNA_Ile_lys_synt"/>
</dbReference>
<feature type="domain" description="tRNA(Ile)-lysidine/2-thiocytidine synthase N-terminal" evidence="5">
    <location>
        <begin position="12"/>
        <end position="58"/>
    </location>
</feature>
<keyword evidence="3" id="KW-0547">Nucleotide-binding</keyword>
<dbReference type="Gene3D" id="1.10.10.1360">
    <property type="entry name" value="tRNA (Ile)-lysidine synthase"/>
    <property type="match status" value="1"/>
</dbReference>